<dbReference type="AlphaFoldDB" id="A0A9X2I443"/>
<evidence type="ECO:0000256" key="2">
    <source>
        <dbReference type="ARBA" id="ARBA00022490"/>
    </source>
</evidence>
<comment type="catalytic activity">
    <reaction evidence="5 7">
        <text>2-deoxy-D-ribose 5-phosphate = D-glyceraldehyde 3-phosphate + acetaldehyde</text>
        <dbReference type="Rhea" id="RHEA:12821"/>
        <dbReference type="ChEBI" id="CHEBI:15343"/>
        <dbReference type="ChEBI" id="CHEBI:59776"/>
        <dbReference type="ChEBI" id="CHEBI:62877"/>
        <dbReference type="EC" id="4.1.2.4"/>
    </reaction>
</comment>
<comment type="pathway">
    <text evidence="7">Carbohydrate degradation; 2-deoxy-D-ribose 1-phosphate degradation; D-glyceraldehyde 3-phosphate and acetaldehyde from 2-deoxy-alpha-D-ribose 1-phosphate: step 2/2.</text>
</comment>
<evidence type="ECO:0000313" key="8">
    <source>
        <dbReference type="EMBL" id="MCL7747263.1"/>
    </source>
</evidence>
<dbReference type="HAMAP" id="MF_00114">
    <property type="entry name" value="DeoC_type1"/>
    <property type="match status" value="1"/>
</dbReference>
<keyword evidence="3 7" id="KW-0456">Lyase</keyword>
<dbReference type="InterPro" id="IPR002915">
    <property type="entry name" value="DeoC/FbaB/LacD_aldolase"/>
</dbReference>
<dbReference type="FunFam" id="3.20.20.70:FF:000044">
    <property type="entry name" value="Deoxyribose-phosphate aldolase"/>
    <property type="match status" value="1"/>
</dbReference>
<protein>
    <recommendedName>
        <fullName evidence="7">Deoxyribose-phosphate aldolase</fullName>
        <shortName evidence="7">DERA</shortName>
        <ecNumber evidence="7">4.1.2.4</ecNumber>
    </recommendedName>
    <alternativeName>
        <fullName evidence="7">2-deoxy-D-ribose 5-phosphate aldolase</fullName>
    </alternativeName>
    <alternativeName>
        <fullName evidence="7">Phosphodeoxyriboaldolase</fullName>
        <shortName evidence="7">Deoxyriboaldolase</shortName>
    </alternativeName>
</protein>
<accession>A0A9X2I443</accession>
<feature type="active site" description="Schiff-base intermediate with acetaldehyde" evidence="7">
    <location>
        <position position="155"/>
    </location>
</feature>
<reference evidence="8" key="1">
    <citation type="submission" date="2022-02" db="EMBL/GenBank/DDBJ databases">
        <title>Halalkalibacter sp. nov. isolated from Lonar Lake, India.</title>
        <authorList>
            <person name="Joshi A."/>
            <person name="Thite S."/>
            <person name="Lodha T."/>
        </authorList>
    </citation>
    <scope>NUCLEOTIDE SEQUENCE</scope>
    <source>
        <strain evidence="8">MEB205</strain>
    </source>
</reference>
<comment type="similarity">
    <text evidence="1 7">Belongs to the DeoC/FbaB aldolase family. DeoC type 1 subfamily.</text>
</comment>
<dbReference type="EC" id="4.1.2.4" evidence="7"/>
<dbReference type="Pfam" id="PF01791">
    <property type="entry name" value="DeoC"/>
    <property type="match status" value="1"/>
</dbReference>
<evidence type="ECO:0000256" key="6">
    <source>
        <dbReference type="ARBA" id="ARBA00056337"/>
    </source>
</evidence>
<dbReference type="GO" id="GO:0006018">
    <property type="term" value="P:2-deoxyribose 1-phosphate catabolic process"/>
    <property type="evidence" value="ECO:0007669"/>
    <property type="project" value="UniProtKB-UniRule"/>
</dbReference>
<dbReference type="GO" id="GO:0005737">
    <property type="term" value="C:cytoplasm"/>
    <property type="evidence" value="ECO:0007669"/>
    <property type="project" value="UniProtKB-SubCell"/>
</dbReference>
<dbReference type="RefSeq" id="WP_250096162.1">
    <property type="nucleotide sequence ID" value="NZ_JAKRYL010000007.1"/>
</dbReference>
<dbReference type="GO" id="GO:0016052">
    <property type="term" value="P:carbohydrate catabolic process"/>
    <property type="evidence" value="ECO:0007669"/>
    <property type="project" value="TreeGrafter"/>
</dbReference>
<dbReference type="SUPFAM" id="SSF51569">
    <property type="entry name" value="Aldolase"/>
    <property type="match status" value="1"/>
</dbReference>
<gene>
    <name evidence="7 8" type="primary">deoC</name>
    <name evidence="8" type="ORF">MF646_09040</name>
</gene>
<dbReference type="NCBIfam" id="TIGR00126">
    <property type="entry name" value="deoC"/>
    <property type="match status" value="1"/>
</dbReference>
<name>A0A9X2I443_9BACI</name>
<evidence type="ECO:0000313" key="9">
    <source>
        <dbReference type="Proteomes" id="UP001139150"/>
    </source>
</evidence>
<proteinExistence type="inferred from homology"/>
<dbReference type="InterPro" id="IPR011343">
    <property type="entry name" value="DeoC"/>
</dbReference>
<evidence type="ECO:0000256" key="4">
    <source>
        <dbReference type="ARBA" id="ARBA00023270"/>
    </source>
</evidence>
<keyword evidence="4 7" id="KW-0704">Schiff base</keyword>
<dbReference type="InterPro" id="IPR028581">
    <property type="entry name" value="DeoC_typeI"/>
</dbReference>
<dbReference type="CDD" id="cd00959">
    <property type="entry name" value="DeoC"/>
    <property type="match status" value="1"/>
</dbReference>
<dbReference type="PANTHER" id="PTHR10889:SF1">
    <property type="entry name" value="DEOXYRIBOSE-PHOSPHATE ALDOLASE"/>
    <property type="match status" value="1"/>
</dbReference>
<feature type="active site" description="Proton donor/acceptor" evidence="7">
    <location>
        <position position="184"/>
    </location>
</feature>
<evidence type="ECO:0000256" key="1">
    <source>
        <dbReference type="ARBA" id="ARBA00010936"/>
    </source>
</evidence>
<keyword evidence="2 7" id="KW-0963">Cytoplasm</keyword>
<comment type="function">
    <text evidence="6 7">Catalyzes a reversible aldol reaction between acetaldehyde and D-glyceraldehyde 3-phosphate to generate 2-deoxy-D-ribose 5-phosphate.</text>
</comment>
<feature type="active site" description="Proton donor/acceptor" evidence="7">
    <location>
        <position position="92"/>
    </location>
</feature>
<evidence type="ECO:0000256" key="3">
    <source>
        <dbReference type="ARBA" id="ARBA00023239"/>
    </source>
</evidence>
<dbReference type="Proteomes" id="UP001139150">
    <property type="component" value="Unassembled WGS sequence"/>
</dbReference>
<dbReference type="EMBL" id="JAKRYL010000007">
    <property type="protein sequence ID" value="MCL7747263.1"/>
    <property type="molecule type" value="Genomic_DNA"/>
</dbReference>
<sequence>MSKSIANLIDHTALKPDTTKAQIETLCREAKEYQFASVCVNPTWVKLAAELLIEAEPVKVCTVIGFPLGASTPEVKAFETTNAIENGATEVDMVINIAALKDKNDELVERDIRAVVEAAKGRALTKVIIETSLLTDEEKVRACELAVKAGTDYVKTSTGFSTGGATVEDIALMRKTVGPDIGVKASGGVRDLAGAKAMVEAGATRIGASAGVSIVNGEQANTDY</sequence>
<evidence type="ECO:0000256" key="7">
    <source>
        <dbReference type="HAMAP-Rule" id="MF_00114"/>
    </source>
</evidence>
<dbReference type="GO" id="GO:0009264">
    <property type="term" value="P:deoxyribonucleotide catabolic process"/>
    <property type="evidence" value="ECO:0007669"/>
    <property type="project" value="UniProtKB-UniRule"/>
</dbReference>
<evidence type="ECO:0000256" key="5">
    <source>
        <dbReference type="ARBA" id="ARBA00048791"/>
    </source>
</evidence>
<dbReference type="GO" id="GO:0004139">
    <property type="term" value="F:deoxyribose-phosphate aldolase activity"/>
    <property type="evidence" value="ECO:0007669"/>
    <property type="project" value="UniProtKB-UniRule"/>
</dbReference>
<dbReference type="InterPro" id="IPR013785">
    <property type="entry name" value="Aldolase_TIM"/>
</dbReference>
<dbReference type="PIRSF" id="PIRSF001357">
    <property type="entry name" value="DeoC"/>
    <property type="match status" value="1"/>
</dbReference>
<dbReference type="Gene3D" id="3.20.20.70">
    <property type="entry name" value="Aldolase class I"/>
    <property type="match status" value="1"/>
</dbReference>
<dbReference type="PANTHER" id="PTHR10889">
    <property type="entry name" value="DEOXYRIBOSE-PHOSPHATE ALDOLASE"/>
    <property type="match status" value="1"/>
</dbReference>
<comment type="subcellular location">
    <subcellularLocation>
        <location evidence="7">Cytoplasm</location>
    </subcellularLocation>
</comment>
<comment type="caution">
    <text evidence="8">The sequence shown here is derived from an EMBL/GenBank/DDBJ whole genome shotgun (WGS) entry which is preliminary data.</text>
</comment>
<keyword evidence="9" id="KW-1185">Reference proteome</keyword>
<organism evidence="8 9">
    <name type="scientific">Halalkalibacter alkaliphilus</name>
    <dbReference type="NCBI Taxonomy" id="2917993"/>
    <lineage>
        <taxon>Bacteria</taxon>
        <taxon>Bacillati</taxon>
        <taxon>Bacillota</taxon>
        <taxon>Bacilli</taxon>
        <taxon>Bacillales</taxon>
        <taxon>Bacillaceae</taxon>
        <taxon>Halalkalibacter</taxon>
    </lineage>
</organism>
<dbReference type="SMART" id="SM01133">
    <property type="entry name" value="DeoC"/>
    <property type="match status" value="1"/>
</dbReference>